<dbReference type="InterPro" id="IPR035969">
    <property type="entry name" value="Rab-GAP_TBC_sf"/>
</dbReference>
<dbReference type="PANTHER" id="PTHR13399:SF2">
    <property type="entry name" value="TRANSLOCON-ASSOCIATED PROTEIN SUBUNIT GAMMA"/>
    <property type="match status" value="1"/>
</dbReference>
<dbReference type="Pfam" id="PF00566">
    <property type="entry name" value="RabGAP-TBC"/>
    <property type="match status" value="1"/>
</dbReference>
<dbReference type="Gene3D" id="1.10.472.80">
    <property type="entry name" value="Ypt/Rab-GAP domain of gyp1p, domain 3"/>
    <property type="match status" value="1"/>
</dbReference>
<keyword evidence="4" id="KW-1185">Reference proteome</keyword>
<evidence type="ECO:0000313" key="4">
    <source>
        <dbReference type="Proteomes" id="UP001152798"/>
    </source>
</evidence>
<proteinExistence type="predicted"/>
<sequence length="640" mass="73075">MFYVFLMNIENGSVLIPDLEQYEVPPWKRHYMVQKRRCKINAVPQRPLLPPIKIVLVQPREKECPKKTERRQSLKKIEISPDFSTLLARNRDRPLVSSLPPPPLPELPVVDEDAILRDALSSESSLNSCTSSASSVISEVAAPSLNDDEQNSLTEIPLSGGINPRDYRQITRDPKKEEKQRDEKERLFRLFDQLLSEIYTAEEMSRVSRRRSDNLLYTGRSGNKVERYHSHCGFLERYRVEEEPLRYSVELLQKKSVPEIERIVNRLNLHLKEAGDNLVSGLEERDKLVIENQGLCDLITASLQAISAKRSEDTEMRFSVSPGGGDTGFSEWAKAMKMVARLPDGVPAHFRKTLWLSLADKHLSSKNISWPQVERSIFSDRLNPDDQELSVQIVKDLHRTGCSLFCGTSGQHNQAVLKRVLLAYARWNKNVGYCQGLNMLAALILQVMQGFQGETVKVMIYLIEGVLPESYFADNLRGLSVDMAVFRDLLSLKLPELSRHLDNLQQESKDSGTSYEPPLMDVFTMQWFLTIFCNCLPQQTVLRLWDLLFLEGDSVLIKAALVIWQSLAERMLSVRSADEFYSIMAVLTREMMEFGLMEANNLIKILSPTEPLQLGSFLASKRREWKALKIISSRSRSKGE</sequence>
<dbReference type="AlphaFoldDB" id="A0A9P0H7E0"/>
<dbReference type="PANTHER" id="PTHR13399">
    <property type="entry name" value="TRANSLOCON-ASSOCIATED PROTEIN TRAP , GAMMA SUBUNIT"/>
    <property type="match status" value="1"/>
</dbReference>
<protein>
    <recommendedName>
        <fullName evidence="2">Rab-GAP TBC domain-containing protein</fullName>
    </recommendedName>
</protein>
<feature type="compositionally biased region" description="Basic and acidic residues" evidence="1">
    <location>
        <begin position="165"/>
        <end position="183"/>
    </location>
</feature>
<organism evidence="3 4">
    <name type="scientific">Nezara viridula</name>
    <name type="common">Southern green stink bug</name>
    <name type="synonym">Cimex viridulus</name>
    <dbReference type="NCBI Taxonomy" id="85310"/>
    <lineage>
        <taxon>Eukaryota</taxon>
        <taxon>Metazoa</taxon>
        <taxon>Ecdysozoa</taxon>
        <taxon>Arthropoda</taxon>
        <taxon>Hexapoda</taxon>
        <taxon>Insecta</taxon>
        <taxon>Pterygota</taxon>
        <taxon>Neoptera</taxon>
        <taxon>Paraneoptera</taxon>
        <taxon>Hemiptera</taxon>
        <taxon>Heteroptera</taxon>
        <taxon>Panheteroptera</taxon>
        <taxon>Pentatomomorpha</taxon>
        <taxon>Pentatomoidea</taxon>
        <taxon>Pentatomidae</taxon>
        <taxon>Pentatominae</taxon>
        <taxon>Nezara</taxon>
    </lineage>
</organism>
<dbReference type="PROSITE" id="PS50086">
    <property type="entry name" value="TBC_RABGAP"/>
    <property type="match status" value="1"/>
</dbReference>
<dbReference type="Gene3D" id="1.10.8.270">
    <property type="entry name" value="putative rabgap domain of human tbc1 domain family member 14 like domains"/>
    <property type="match status" value="1"/>
</dbReference>
<dbReference type="FunFam" id="1.10.8.270:FF:000009">
    <property type="entry name" value="TBC1 domain family member 30"/>
    <property type="match status" value="1"/>
</dbReference>
<dbReference type="GO" id="GO:0005783">
    <property type="term" value="C:endoplasmic reticulum"/>
    <property type="evidence" value="ECO:0007669"/>
    <property type="project" value="TreeGrafter"/>
</dbReference>
<feature type="domain" description="Rab-GAP TBC" evidence="2">
    <location>
        <begin position="345"/>
        <end position="552"/>
    </location>
</feature>
<dbReference type="SUPFAM" id="SSF47923">
    <property type="entry name" value="Ypt/Rab-GAP domain of gyp1p"/>
    <property type="match status" value="2"/>
</dbReference>
<dbReference type="InterPro" id="IPR000195">
    <property type="entry name" value="Rab-GAP-TBC_dom"/>
</dbReference>
<evidence type="ECO:0000259" key="2">
    <source>
        <dbReference type="PROSITE" id="PS50086"/>
    </source>
</evidence>
<reference evidence="3" key="1">
    <citation type="submission" date="2022-01" db="EMBL/GenBank/DDBJ databases">
        <authorList>
            <person name="King R."/>
        </authorList>
    </citation>
    <scope>NUCLEOTIDE SEQUENCE</scope>
</reference>
<feature type="region of interest" description="Disordered" evidence="1">
    <location>
        <begin position="141"/>
        <end position="183"/>
    </location>
</feature>
<gene>
    <name evidence="3" type="ORF">NEZAVI_LOCUS6713</name>
</gene>
<evidence type="ECO:0000256" key="1">
    <source>
        <dbReference type="SAM" id="MobiDB-lite"/>
    </source>
</evidence>
<evidence type="ECO:0000313" key="3">
    <source>
        <dbReference type="EMBL" id="CAH1396696.1"/>
    </source>
</evidence>
<dbReference type="Proteomes" id="UP001152798">
    <property type="component" value="Chromosome 3"/>
</dbReference>
<dbReference type="OrthoDB" id="289721at2759"/>
<dbReference type="EMBL" id="OV725079">
    <property type="protein sequence ID" value="CAH1396696.1"/>
    <property type="molecule type" value="Genomic_DNA"/>
</dbReference>
<dbReference type="SMART" id="SM00164">
    <property type="entry name" value="TBC"/>
    <property type="match status" value="1"/>
</dbReference>
<name>A0A9P0H7E0_NEZVI</name>
<accession>A0A9P0H7E0</accession>